<protein>
    <submittedName>
        <fullName evidence="1">Uncharacterized protein</fullName>
    </submittedName>
</protein>
<evidence type="ECO:0000313" key="2">
    <source>
        <dbReference type="Proteomes" id="UP000603865"/>
    </source>
</evidence>
<dbReference type="AlphaFoldDB" id="A0A918F9B6"/>
<name>A0A918F9B6_9DEIO</name>
<dbReference type="Proteomes" id="UP000603865">
    <property type="component" value="Unassembled WGS sequence"/>
</dbReference>
<organism evidence="1 2">
    <name type="scientific">Deinococcus ruber</name>
    <dbReference type="NCBI Taxonomy" id="1848197"/>
    <lineage>
        <taxon>Bacteria</taxon>
        <taxon>Thermotogati</taxon>
        <taxon>Deinococcota</taxon>
        <taxon>Deinococci</taxon>
        <taxon>Deinococcales</taxon>
        <taxon>Deinococcaceae</taxon>
        <taxon>Deinococcus</taxon>
    </lineage>
</organism>
<dbReference type="RefSeq" id="WP_189092002.1">
    <property type="nucleotide sequence ID" value="NZ_BMQL01000026.1"/>
</dbReference>
<comment type="caution">
    <text evidence="1">The sequence shown here is derived from an EMBL/GenBank/DDBJ whole genome shotgun (WGS) entry which is preliminary data.</text>
</comment>
<reference evidence="1" key="1">
    <citation type="journal article" date="2014" name="Int. J. Syst. Evol. Microbiol.">
        <title>Complete genome sequence of Corynebacterium casei LMG S-19264T (=DSM 44701T), isolated from a smear-ripened cheese.</title>
        <authorList>
            <consortium name="US DOE Joint Genome Institute (JGI-PGF)"/>
            <person name="Walter F."/>
            <person name="Albersmeier A."/>
            <person name="Kalinowski J."/>
            <person name="Ruckert C."/>
        </authorList>
    </citation>
    <scope>NUCLEOTIDE SEQUENCE</scope>
    <source>
        <strain evidence="1">JCM 31311</strain>
    </source>
</reference>
<keyword evidence="2" id="KW-1185">Reference proteome</keyword>
<evidence type="ECO:0000313" key="1">
    <source>
        <dbReference type="EMBL" id="GGR21313.1"/>
    </source>
</evidence>
<dbReference type="EMBL" id="BMQL01000026">
    <property type="protein sequence ID" value="GGR21313.1"/>
    <property type="molecule type" value="Genomic_DNA"/>
</dbReference>
<proteinExistence type="predicted"/>
<sequence length="449" mass="49238">MRPIHLWHAFVKAQAHTLKSALVTHGHTVPLGHALDLCAQFAGHPSWNHHSAALHAHAGAPGPFNLDLVAGRLIARGYPIPQAALPDLLSQLEEAGLEALRTALDAASGRVTVLPIPATPLSWLSLSEPLSRLDDQEVQRDLNAARPHWALGNPETELLSVLEELATAEGPGVLAGLHVQDGTVWAYLPDERTALLFALAHATLPDALAEDELEQAVMLSRMAARRRSLPPLPAPDRAEPFAMPPGELERWVRVWAGEVGRSERMVQLQARVPQGYPVRRALPDGWRVVEAHQAFWDALELAAHQARQSPPTGHDWLASLGAKSVTAILQNWPQALHAVVQGQASAFPPAAQADVRSAVAVGVPVRLLERELQALLDDLAWHLQQRQATWAPVRRLKDVKVGDTLRVDSGSPFRVQTVLGIRFFELSVIDHRGLLWEIRDTQDLERQII</sequence>
<accession>A0A918F9B6</accession>
<reference evidence="1" key="2">
    <citation type="submission" date="2020-09" db="EMBL/GenBank/DDBJ databases">
        <authorList>
            <person name="Sun Q."/>
            <person name="Ohkuma M."/>
        </authorList>
    </citation>
    <scope>NUCLEOTIDE SEQUENCE</scope>
    <source>
        <strain evidence="1">JCM 31311</strain>
    </source>
</reference>
<gene>
    <name evidence="1" type="ORF">GCM10008957_37010</name>
</gene>